<name>A0AAN7HX46_9FUNG</name>
<dbReference type="AlphaFoldDB" id="A0AAN7HX46"/>
<organism evidence="3 4">
    <name type="scientific">Mucor velutinosus</name>
    <dbReference type="NCBI Taxonomy" id="708070"/>
    <lineage>
        <taxon>Eukaryota</taxon>
        <taxon>Fungi</taxon>
        <taxon>Fungi incertae sedis</taxon>
        <taxon>Mucoromycota</taxon>
        <taxon>Mucoromycotina</taxon>
        <taxon>Mucoromycetes</taxon>
        <taxon>Mucorales</taxon>
        <taxon>Mucorineae</taxon>
        <taxon>Mucoraceae</taxon>
        <taxon>Mucor</taxon>
    </lineage>
</organism>
<proteinExistence type="predicted"/>
<dbReference type="InterPro" id="IPR013087">
    <property type="entry name" value="Znf_C2H2_type"/>
</dbReference>
<dbReference type="RefSeq" id="XP_064678144.1">
    <property type="nucleotide sequence ID" value="XM_064831864.1"/>
</dbReference>
<evidence type="ECO:0000313" key="3">
    <source>
        <dbReference type="EMBL" id="KAK4511478.1"/>
    </source>
</evidence>
<feature type="region of interest" description="Disordered" evidence="1">
    <location>
        <begin position="34"/>
        <end position="136"/>
    </location>
</feature>
<reference evidence="3 4" key="1">
    <citation type="submission" date="2022-11" db="EMBL/GenBank/DDBJ databases">
        <title>Mucor velutinosus strain NIH1002 WGS.</title>
        <authorList>
            <person name="Subramanian P."/>
            <person name="Mullikin J.C."/>
            <person name="Segre J.A."/>
            <person name="Zelazny A.M."/>
        </authorList>
    </citation>
    <scope>NUCLEOTIDE SEQUENCE [LARGE SCALE GENOMIC DNA]</scope>
    <source>
        <strain evidence="3 4">NIH1002</strain>
    </source>
</reference>
<dbReference type="Proteomes" id="UP001304243">
    <property type="component" value="Unassembled WGS sequence"/>
</dbReference>
<comment type="caution">
    <text evidence="3">The sequence shown here is derived from an EMBL/GenBank/DDBJ whole genome shotgun (WGS) entry which is preliminary data.</text>
</comment>
<sequence length="395" mass="45118">MLKLDPKDEAFAIKIEELMKQALSEELQEMLGDEGQLVDLATDDNDETITEEEMIRIVKKEPNEKPLSMQDFATNSLTVEQEPESEPLENAQYVEPDHCHNFRRPSQTQSQENAEDNDGDASEQQNPAATVPDMTMPEPERLAERVPNEPACMDLEAIYQETLVDTKPTSTTKGVDFSSVECKSCQITFNDNYGFRRHLNHLHPHDPDHIERNNEYTSYVESDSGRSLRSRSRPTASSSTSYALHKKNPKCNIKFKRQFRANLKLKHLKTIPLPETYEKPAVEIQCRFCQQGGWKESEYRVHLLQRHSRELNPLSKQIADSNSERLKETEVTTSSTAAKNTASTSNKLSVATNGSPATTDPDIIMLDIPYDPIKDISENQRRTYQFFQNYMLDIS</sequence>
<gene>
    <name evidence="3" type="ORF">ATC70_012693</name>
</gene>
<dbReference type="GeneID" id="89956379"/>
<evidence type="ECO:0000313" key="4">
    <source>
        <dbReference type="Proteomes" id="UP001304243"/>
    </source>
</evidence>
<feature type="region of interest" description="Disordered" evidence="1">
    <location>
        <begin position="218"/>
        <end position="243"/>
    </location>
</feature>
<feature type="compositionally biased region" description="Basic and acidic residues" evidence="1">
    <location>
        <begin position="53"/>
        <end position="64"/>
    </location>
</feature>
<dbReference type="PROSITE" id="PS00028">
    <property type="entry name" value="ZINC_FINGER_C2H2_1"/>
    <property type="match status" value="1"/>
</dbReference>
<feature type="compositionally biased region" description="Acidic residues" evidence="1">
    <location>
        <begin position="41"/>
        <end position="52"/>
    </location>
</feature>
<evidence type="ECO:0000259" key="2">
    <source>
        <dbReference type="PROSITE" id="PS00028"/>
    </source>
</evidence>
<evidence type="ECO:0000256" key="1">
    <source>
        <dbReference type="SAM" id="MobiDB-lite"/>
    </source>
</evidence>
<dbReference type="EMBL" id="JASEJX010000030">
    <property type="protein sequence ID" value="KAK4511478.1"/>
    <property type="molecule type" value="Genomic_DNA"/>
</dbReference>
<feature type="domain" description="C2H2-type" evidence="2">
    <location>
        <begin position="182"/>
        <end position="203"/>
    </location>
</feature>
<protein>
    <recommendedName>
        <fullName evidence="2">C2H2-type domain-containing protein</fullName>
    </recommendedName>
</protein>
<dbReference type="SMART" id="SM00355">
    <property type="entry name" value="ZnF_C2H2"/>
    <property type="match status" value="2"/>
</dbReference>
<feature type="compositionally biased region" description="Low complexity" evidence="1">
    <location>
        <begin position="332"/>
        <end position="347"/>
    </location>
</feature>
<keyword evidence="4" id="KW-1185">Reference proteome</keyword>
<feature type="region of interest" description="Disordered" evidence="1">
    <location>
        <begin position="320"/>
        <end position="356"/>
    </location>
</feature>
<accession>A0AAN7HX46</accession>